<name>A0A949WQ39_9CLOT</name>
<dbReference type="AlphaFoldDB" id="A0A949WQ39"/>
<proteinExistence type="predicted"/>
<keyword evidence="2" id="KW-1185">Reference proteome</keyword>
<reference evidence="1" key="1">
    <citation type="submission" date="2020-12" db="EMBL/GenBank/DDBJ databases">
        <title>Clostridium thailandense sp. nov., a novel acetogenic bacterium isolated from peat land soil in Thailand.</title>
        <authorList>
            <person name="Chaikitkaew S."/>
            <person name="Birkeland N.K."/>
        </authorList>
    </citation>
    <scope>NUCLEOTIDE SEQUENCE</scope>
    <source>
        <strain evidence="1">PL3</strain>
    </source>
</reference>
<evidence type="ECO:0000313" key="1">
    <source>
        <dbReference type="EMBL" id="MBV7272241.1"/>
    </source>
</evidence>
<dbReference type="EMBL" id="JAEEGC010000021">
    <property type="protein sequence ID" value="MBV7272241.1"/>
    <property type="molecule type" value="Genomic_DNA"/>
</dbReference>
<gene>
    <name evidence="1" type="ORF">I6U48_04830</name>
</gene>
<evidence type="ECO:0000313" key="2">
    <source>
        <dbReference type="Proteomes" id="UP000694308"/>
    </source>
</evidence>
<accession>A0A949WQ39</accession>
<dbReference type="Proteomes" id="UP000694308">
    <property type="component" value="Unassembled WGS sequence"/>
</dbReference>
<comment type="caution">
    <text evidence="1">The sequence shown here is derived from an EMBL/GenBank/DDBJ whole genome shotgun (WGS) entry which is preliminary data.</text>
</comment>
<sequence>MTKEELEEKLQAELEWVKYRLRMLDIMEKKLYQMRDVAQKSAKNISAEERNDLNKKIKWLEMQVNALDEESRHE</sequence>
<protein>
    <submittedName>
        <fullName evidence="1">Uncharacterized protein</fullName>
    </submittedName>
</protein>
<organism evidence="1 2">
    <name type="scientific">Clostridium thailandense</name>
    <dbReference type="NCBI Taxonomy" id="2794346"/>
    <lineage>
        <taxon>Bacteria</taxon>
        <taxon>Bacillati</taxon>
        <taxon>Bacillota</taxon>
        <taxon>Clostridia</taxon>
        <taxon>Eubacteriales</taxon>
        <taxon>Clostridiaceae</taxon>
        <taxon>Clostridium</taxon>
    </lineage>
</organism>